<keyword evidence="3" id="KW-0536">Nodulation</keyword>
<dbReference type="Pfam" id="PF00005">
    <property type="entry name" value="ABC_tran"/>
    <property type="match status" value="1"/>
</dbReference>
<evidence type="ECO:0000256" key="1">
    <source>
        <dbReference type="ARBA" id="ARBA00004236"/>
    </source>
</evidence>
<accession>A0A6J4U6P3</accession>
<dbReference type="EMBL" id="CADCWK010000007">
    <property type="protein sequence ID" value="CAA9541799.1"/>
    <property type="molecule type" value="Genomic_DNA"/>
</dbReference>
<evidence type="ECO:0000256" key="4">
    <source>
        <dbReference type="ARBA" id="ARBA00022475"/>
    </source>
</evidence>
<dbReference type="Gene3D" id="3.40.50.300">
    <property type="entry name" value="P-loop containing nucleotide triphosphate hydrolases"/>
    <property type="match status" value="1"/>
</dbReference>
<dbReference type="FunFam" id="3.40.50.300:FF:000589">
    <property type="entry name" value="ABC transporter, ATP-binding subunit"/>
    <property type="match status" value="1"/>
</dbReference>
<protein>
    <submittedName>
        <fullName evidence="10">Efflux ABC transporter, ATP-binding protein</fullName>
    </submittedName>
</protein>
<comment type="subcellular location">
    <subcellularLocation>
        <location evidence="1">Cell membrane</location>
    </subcellularLocation>
</comment>
<dbReference type="GO" id="GO:0016887">
    <property type="term" value="F:ATP hydrolysis activity"/>
    <property type="evidence" value="ECO:0007669"/>
    <property type="project" value="InterPro"/>
</dbReference>
<dbReference type="PANTHER" id="PTHR42711:SF18">
    <property type="entry name" value="ABC TRANSPORTER, ATP-BINDING PROTEIN"/>
    <property type="match status" value="1"/>
</dbReference>
<evidence type="ECO:0000256" key="7">
    <source>
        <dbReference type="ARBA" id="ARBA00022967"/>
    </source>
</evidence>
<evidence type="ECO:0000256" key="3">
    <source>
        <dbReference type="ARBA" id="ARBA00022458"/>
    </source>
</evidence>
<keyword evidence="4" id="KW-1003">Cell membrane</keyword>
<dbReference type="SUPFAM" id="SSF52540">
    <property type="entry name" value="P-loop containing nucleoside triphosphate hydrolases"/>
    <property type="match status" value="1"/>
</dbReference>
<dbReference type="PROSITE" id="PS50893">
    <property type="entry name" value="ABC_TRANSPORTER_2"/>
    <property type="match status" value="1"/>
</dbReference>
<keyword evidence="5" id="KW-0547">Nucleotide-binding</keyword>
<keyword evidence="8" id="KW-0472">Membrane</keyword>
<reference evidence="10" key="1">
    <citation type="submission" date="2020-02" db="EMBL/GenBank/DDBJ databases">
        <authorList>
            <person name="Meier V. D."/>
        </authorList>
    </citation>
    <scope>NUCLEOTIDE SEQUENCE</scope>
    <source>
        <strain evidence="10">AVDCRST_MAG33</strain>
    </source>
</reference>
<keyword evidence="2" id="KW-0813">Transport</keyword>
<dbReference type="GO" id="GO:0005886">
    <property type="term" value="C:plasma membrane"/>
    <property type="evidence" value="ECO:0007669"/>
    <property type="project" value="UniProtKB-SubCell"/>
</dbReference>
<proteinExistence type="predicted"/>
<organism evidence="10">
    <name type="scientific">uncultured Thermomicrobiales bacterium</name>
    <dbReference type="NCBI Taxonomy" id="1645740"/>
    <lineage>
        <taxon>Bacteria</taxon>
        <taxon>Pseudomonadati</taxon>
        <taxon>Thermomicrobiota</taxon>
        <taxon>Thermomicrobia</taxon>
        <taxon>Thermomicrobiales</taxon>
        <taxon>environmental samples</taxon>
    </lineage>
</organism>
<dbReference type="GO" id="GO:0005524">
    <property type="term" value="F:ATP binding"/>
    <property type="evidence" value="ECO:0007669"/>
    <property type="project" value="UniProtKB-KW"/>
</dbReference>
<gene>
    <name evidence="10" type="ORF">AVDCRST_MAG33-87</name>
</gene>
<evidence type="ECO:0000256" key="5">
    <source>
        <dbReference type="ARBA" id="ARBA00022741"/>
    </source>
</evidence>
<dbReference type="InterPro" id="IPR050763">
    <property type="entry name" value="ABC_transporter_ATP-binding"/>
</dbReference>
<dbReference type="PROSITE" id="PS00211">
    <property type="entry name" value="ABC_TRANSPORTER_1"/>
    <property type="match status" value="1"/>
</dbReference>
<keyword evidence="6 10" id="KW-0067">ATP-binding</keyword>
<evidence type="ECO:0000256" key="2">
    <source>
        <dbReference type="ARBA" id="ARBA00022448"/>
    </source>
</evidence>
<sequence length="302" mass="33199">MPVLASPSSGSPAMATGPISGDQPFIQVRDLVKTYGDVHAVSGISFDVMPGEIFGFLGHNGAGKTTTIRMLTGRTRPTGGSATIAGHDIVRDRDAIKPLINLVFEDQNLYERFTAIQNLEIFADLYGVPRRRGLELLEMVRLTDAAKRKVKTYSSGMKQRLLIARSLINSPKVLFLDEPTRGLDPTSARELRDLIRRLSDGGTTVFLTTHYMEEADELSDRVAFLSAGKIVALDTPRELKLRFGSRTASVLLRDRQEQTIALDDPADAGRLAGWMRDDQVLTMHSQEGTLEDVFIALAGRSL</sequence>
<feature type="domain" description="ABC transporter" evidence="9">
    <location>
        <begin position="26"/>
        <end position="252"/>
    </location>
</feature>
<dbReference type="InterPro" id="IPR017871">
    <property type="entry name" value="ABC_transporter-like_CS"/>
</dbReference>
<dbReference type="InterPro" id="IPR027417">
    <property type="entry name" value="P-loop_NTPase"/>
</dbReference>
<evidence type="ECO:0000256" key="8">
    <source>
        <dbReference type="ARBA" id="ARBA00023136"/>
    </source>
</evidence>
<dbReference type="PANTHER" id="PTHR42711">
    <property type="entry name" value="ABC TRANSPORTER ATP-BINDING PROTEIN"/>
    <property type="match status" value="1"/>
</dbReference>
<dbReference type="InterPro" id="IPR003439">
    <property type="entry name" value="ABC_transporter-like_ATP-bd"/>
</dbReference>
<dbReference type="AlphaFoldDB" id="A0A6J4U6P3"/>
<evidence type="ECO:0000313" key="10">
    <source>
        <dbReference type="EMBL" id="CAA9541799.1"/>
    </source>
</evidence>
<dbReference type="InterPro" id="IPR003593">
    <property type="entry name" value="AAA+_ATPase"/>
</dbReference>
<evidence type="ECO:0000256" key="6">
    <source>
        <dbReference type="ARBA" id="ARBA00022840"/>
    </source>
</evidence>
<name>A0A6J4U6P3_9BACT</name>
<evidence type="ECO:0000259" key="9">
    <source>
        <dbReference type="PROSITE" id="PS50893"/>
    </source>
</evidence>
<dbReference type="SMART" id="SM00382">
    <property type="entry name" value="AAA"/>
    <property type="match status" value="1"/>
</dbReference>
<keyword evidence="7" id="KW-1278">Translocase</keyword>